<protein>
    <submittedName>
        <fullName evidence="5">TENM-like protein</fullName>
    </submittedName>
</protein>
<keyword evidence="2" id="KW-0677">Repeat</keyword>
<reference evidence="5" key="1">
    <citation type="submission" date="2022-11" db="EMBL/GenBank/DDBJ databases">
        <title>Centuries of genome instability and evolution in soft-shell clam transmissible cancer (bioRxiv).</title>
        <authorList>
            <person name="Hart S.F.M."/>
            <person name="Yonemitsu M.A."/>
            <person name="Giersch R.M."/>
            <person name="Beal B.F."/>
            <person name="Arriagada G."/>
            <person name="Davis B.W."/>
            <person name="Ostrander E.A."/>
            <person name="Goff S.P."/>
            <person name="Metzger M.J."/>
        </authorList>
    </citation>
    <scope>NUCLEOTIDE SEQUENCE</scope>
    <source>
        <strain evidence="5">MELC-2E11</strain>
        <tissue evidence="5">Siphon/mantle</tissue>
    </source>
</reference>
<dbReference type="EMBL" id="CP111014">
    <property type="protein sequence ID" value="WAR00232.1"/>
    <property type="molecule type" value="Genomic_DNA"/>
</dbReference>
<keyword evidence="1" id="KW-0245">EGF-like domain</keyword>
<dbReference type="Gene3D" id="2.180.10.10">
    <property type="entry name" value="RHS repeat-associated core"/>
    <property type="match status" value="1"/>
</dbReference>
<accession>A0ABY7DR95</accession>
<keyword evidence="3" id="KW-1015">Disulfide bond</keyword>
<evidence type="ECO:0000313" key="5">
    <source>
        <dbReference type="EMBL" id="WAR00232.1"/>
    </source>
</evidence>
<evidence type="ECO:0000259" key="4">
    <source>
        <dbReference type="Pfam" id="PF25023"/>
    </source>
</evidence>
<sequence length="576" mass="66293">MYSYDTMGRLLTATQPTGEVTHLHTDVNATGSIVHVTTDNSNTVAMATYGSVQLIKNRFLFSQTMFYRSFVRSAETKVTYLPDGAVVVVFPSNLTIALESGGNPVLENQHRMHFKRKLIAPNKLVHRLEWRFYLRRKGRPKESIAKLGRRMRVGEVFTRHESMLDSHEAGGYKEKALLVNGENLLTIEYDRDTHTETILDRDLLEIITMAYDNSGLPTHFLPAKNHHSLNVTYNAAGEIIHWKYGDLEERQIFENGVLKEKTGTNGAQFRYNYRYGKKPTDIHLPSGLQYLLQYDDEGNLRMVRTPGLGKHFFSRVMLTGVQRYFYQIPSLELPYIEDYNHLSRVNIAKLYIDTTTFAQPTLVLFGDTEINIEYDSRISMISWSEVHGRGYRLAESYTYDSSLVDSYHLTFPDDYRLLDAKFMYTYDKNFRLVEINGVFSKNLSMNMNYSYDDHNGFLKSVQLMKIQWPLVNMEKIYDEHVVISRELDLYGRAKNTEFVFGIMSGLAVGVRLLGKQTLASLSTGTIDGNVIEVLVNGESEWKYGYDNNGNINRIENLDNNYDIEYDVGDKIKYLVA</sequence>
<proteinExistence type="predicted"/>
<keyword evidence="6" id="KW-1185">Reference proteome</keyword>
<dbReference type="InterPro" id="IPR051216">
    <property type="entry name" value="Teneurin"/>
</dbReference>
<dbReference type="InterPro" id="IPR056823">
    <property type="entry name" value="TEN-like_YD-shell"/>
</dbReference>
<evidence type="ECO:0000256" key="2">
    <source>
        <dbReference type="ARBA" id="ARBA00022737"/>
    </source>
</evidence>
<gene>
    <name evidence="5" type="ORF">MAR_024604</name>
</gene>
<dbReference type="Pfam" id="PF25023">
    <property type="entry name" value="TEN_YD-shell"/>
    <property type="match status" value="1"/>
</dbReference>
<evidence type="ECO:0000313" key="6">
    <source>
        <dbReference type="Proteomes" id="UP001164746"/>
    </source>
</evidence>
<dbReference type="Proteomes" id="UP001164746">
    <property type="component" value="Chromosome 3"/>
</dbReference>
<dbReference type="PANTHER" id="PTHR11219">
    <property type="entry name" value="TENEURIN AND N-ACETYLGLUCOSAMINE-1-PHOSPHODIESTER ALPHA-N-ACETYLGLUCOSAMINIDASE"/>
    <property type="match status" value="1"/>
</dbReference>
<evidence type="ECO:0000256" key="3">
    <source>
        <dbReference type="ARBA" id="ARBA00023157"/>
    </source>
</evidence>
<name>A0ABY7DR95_MYAAR</name>
<organism evidence="5 6">
    <name type="scientific">Mya arenaria</name>
    <name type="common">Soft-shell clam</name>
    <dbReference type="NCBI Taxonomy" id="6604"/>
    <lineage>
        <taxon>Eukaryota</taxon>
        <taxon>Metazoa</taxon>
        <taxon>Spiralia</taxon>
        <taxon>Lophotrochozoa</taxon>
        <taxon>Mollusca</taxon>
        <taxon>Bivalvia</taxon>
        <taxon>Autobranchia</taxon>
        <taxon>Heteroconchia</taxon>
        <taxon>Euheterodonta</taxon>
        <taxon>Imparidentia</taxon>
        <taxon>Neoheterodontei</taxon>
        <taxon>Myida</taxon>
        <taxon>Myoidea</taxon>
        <taxon>Myidae</taxon>
        <taxon>Mya</taxon>
    </lineage>
</organism>
<feature type="domain" description="Teneurin-like YD-shell" evidence="4">
    <location>
        <begin position="1"/>
        <end position="571"/>
    </location>
</feature>
<dbReference type="PANTHER" id="PTHR11219:SF69">
    <property type="entry name" value="TENEURIN-A"/>
    <property type="match status" value="1"/>
</dbReference>
<evidence type="ECO:0000256" key="1">
    <source>
        <dbReference type="ARBA" id="ARBA00022536"/>
    </source>
</evidence>